<keyword evidence="3" id="KW-0732">Signal</keyword>
<evidence type="ECO:0000256" key="1">
    <source>
        <dbReference type="SAM" id="MobiDB-lite"/>
    </source>
</evidence>
<comment type="caution">
    <text evidence="4">The sequence shown here is derived from an EMBL/GenBank/DDBJ whole genome shotgun (WGS) entry which is preliminary data.</text>
</comment>
<name>A0A1D3D9I3_9EIME</name>
<feature type="region of interest" description="Disordered" evidence="1">
    <location>
        <begin position="601"/>
        <end position="679"/>
    </location>
</feature>
<dbReference type="VEuPathDB" id="ToxoDB:cyc_03185"/>
<protein>
    <recommendedName>
        <fullName evidence="6">Transmembrane protein</fullName>
    </recommendedName>
</protein>
<accession>A0A1D3D9I3</accession>
<dbReference type="AlphaFoldDB" id="A0A1D3D9I3"/>
<feature type="compositionally biased region" description="Basic and acidic residues" evidence="1">
    <location>
        <begin position="660"/>
        <end position="670"/>
    </location>
</feature>
<organism evidence="4 5">
    <name type="scientific">Cyclospora cayetanensis</name>
    <dbReference type="NCBI Taxonomy" id="88456"/>
    <lineage>
        <taxon>Eukaryota</taxon>
        <taxon>Sar</taxon>
        <taxon>Alveolata</taxon>
        <taxon>Apicomplexa</taxon>
        <taxon>Conoidasida</taxon>
        <taxon>Coccidia</taxon>
        <taxon>Eucoccidiorida</taxon>
        <taxon>Eimeriorina</taxon>
        <taxon>Eimeriidae</taxon>
        <taxon>Cyclospora</taxon>
    </lineage>
</organism>
<dbReference type="InParanoid" id="A0A1D3D9I3"/>
<feature type="signal peptide" evidence="3">
    <location>
        <begin position="1"/>
        <end position="20"/>
    </location>
</feature>
<feature type="transmembrane region" description="Helical" evidence="2">
    <location>
        <begin position="163"/>
        <end position="183"/>
    </location>
</feature>
<sequence length="713" mass="76250">MGSFFALLHTLEAVGHSVTGAPGSCGAGKTVLHLLIGFPDPSAFILHGPLRGSFIICVTLLNRTLPSRGIEAGNIGPLASPVDRLEEMVLGSPIPDSSTTLLSDTLTPVDVEPVDMSELSPIDRFVQIVQAATTDADEDVQVEGMLHPVHQPRHRKPGSRKGLFGTAAFGLFPSVALISQVLVGARLKADVLGDGLHESVVDAPRVSTRCGSFEEPPTGRSERMKAALTSKTAMGITAALAAFGALYFLRNLYARRKKKLGVGMLVPSTAKWDLKHCLLILDVAGAQAAGHLGGRYVTGSVEVEVHTSTQHGILTYRLIPSLGQSLWKFFLRKQEVVHEHFYLPTDYCYISSASAATEKRTTSAGGGRATTPAPQPASYIREFFQSKSWNRHSVTGIVLQAEKTPGLQLIPQAEGHPPLPPRELLDSIQLKLQTTDVELESAAVDLKSHSSVDDAASGGTDKLESRDSMKGLQELLLGGGGECGDSVLCVDSMHISSDENLCTVHMAVQDTRPLSVYADVASQTIVLMVKRGGNNNAALQPRASENETVEYRIPLPIYCVLASVTDAKYSVSPFSVNLDGSQFETAEGSTGAEEMMVATEEQVSGADSGIMSRTSDLDLASNKDLADEKTEEKSEEESSTLAEATATEEGRATEGTGETGAREGALHDTVEESQNSKEAGMVQYQHARIQFKPLPKEAIRVSLQMLPQKQLSS</sequence>
<evidence type="ECO:0000313" key="4">
    <source>
        <dbReference type="EMBL" id="OEH80121.1"/>
    </source>
</evidence>
<gene>
    <name evidence="4" type="ORF">cyc_03185</name>
</gene>
<evidence type="ECO:0008006" key="6">
    <source>
        <dbReference type="Google" id="ProtNLM"/>
    </source>
</evidence>
<keyword evidence="2" id="KW-1133">Transmembrane helix</keyword>
<feature type="transmembrane region" description="Helical" evidence="2">
    <location>
        <begin position="232"/>
        <end position="249"/>
    </location>
</feature>
<feature type="chain" id="PRO_5008914263" description="Transmembrane protein" evidence="3">
    <location>
        <begin position="21"/>
        <end position="713"/>
    </location>
</feature>
<keyword evidence="2" id="KW-0812">Transmembrane</keyword>
<dbReference type="EMBL" id="JROU02000188">
    <property type="protein sequence ID" value="OEH80121.1"/>
    <property type="molecule type" value="Genomic_DNA"/>
</dbReference>
<evidence type="ECO:0000256" key="3">
    <source>
        <dbReference type="SAM" id="SignalP"/>
    </source>
</evidence>
<dbReference type="VEuPathDB" id="ToxoDB:LOC34619922"/>
<keyword evidence="5" id="KW-1185">Reference proteome</keyword>
<dbReference type="Proteomes" id="UP000095192">
    <property type="component" value="Unassembled WGS sequence"/>
</dbReference>
<evidence type="ECO:0000313" key="5">
    <source>
        <dbReference type="Proteomes" id="UP000095192"/>
    </source>
</evidence>
<evidence type="ECO:0000256" key="2">
    <source>
        <dbReference type="SAM" id="Phobius"/>
    </source>
</evidence>
<keyword evidence="2" id="KW-0472">Membrane</keyword>
<proteinExistence type="predicted"/>
<reference evidence="4 5" key="1">
    <citation type="journal article" date="2016" name="BMC Genomics">
        <title>Comparative genomics reveals Cyclospora cayetanensis possesses coccidia-like metabolism and invasion components but unique surface antigens.</title>
        <authorList>
            <person name="Liu S."/>
            <person name="Wang L."/>
            <person name="Zheng H."/>
            <person name="Xu Z."/>
            <person name="Roellig D.M."/>
            <person name="Li N."/>
            <person name="Frace M.A."/>
            <person name="Tang K."/>
            <person name="Arrowood M.J."/>
            <person name="Moss D.M."/>
            <person name="Zhang L."/>
            <person name="Feng Y."/>
            <person name="Xiao L."/>
        </authorList>
    </citation>
    <scope>NUCLEOTIDE SEQUENCE [LARGE SCALE GENOMIC DNA]</scope>
    <source>
        <strain evidence="4 5">CHN_HEN01</strain>
    </source>
</reference>